<feature type="domain" description="RING-type" evidence="11">
    <location>
        <begin position="571"/>
        <end position="610"/>
    </location>
</feature>
<dbReference type="Gene3D" id="3.30.390.130">
    <property type="match status" value="1"/>
</dbReference>
<evidence type="ECO:0000256" key="6">
    <source>
        <dbReference type="ARBA" id="ARBA00022771"/>
    </source>
</evidence>
<accession>A0A7K5YBQ3</accession>
<dbReference type="InterPro" id="IPR057051">
    <property type="entry name" value="PARP14_RPM_1"/>
</dbReference>
<keyword evidence="7 9" id="KW-0862">Zinc</keyword>
<dbReference type="Proteomes" id="UP000522270">
    <property type="component" value="Unassembled WGS sequence"/>
</dbReference>
<dbReference type="SUPFAM" id="SSF57850">
    <property type="entry name" value="RING/U-box"/>
    <property type="match status" value="1"/>
</dbReference>
<proteinExistence type="inferred from homology"/>
<name>A0A7K5YBQ3_9AVES</name>
<dbReference type="InterPro" id="IPR012677">
    <property type="entry name" value="Nucleotide-bd_a/b_plait_sf"/>
</dbReference>
<dbReference type="Pfam" id="PF21717">
    <property type="entry name" value="DTX3L_a-b"/>
    <property type="match status" value="1"/>
</dbReference>
<evidence type="ECO:0000256" key="2">
    <source>
        <dbReference type="ARBA" id="ARBA00004906"/>
    </source>
</evidence>
<dbReference type="GO" id="GO:0061630">
    <property type="term" value="F:ubiquitin protein ligase activity"/>
    <property type="evidence" value="ECO:0007669"/>
    <property type="project" value="UniProtKB-UniRule"/>
</dbReference>
<keyword evidence="13" id="KW-1185">Reference proteome</keyword>
<keyword evidence="4 9" id="KW-0808">Transferase</keyword>
<feature type="region of interest" description="Disordered" evidence="10">
    <location>
        <begin position="94"/>
        <end position="130"/>
    </location>
</feature>
<dbReference type="Gene3D" id="3.30.70.330">
    <property type="match status" value="1"/>
</dbReference>
<dbReference type="PROSITE" id="PS00518">
    <property type="entry name" value="ZF_RING_1"/>
    <property type="match status" value="1"/>
</dbReference>
<dbReference type="Pfam" id="PF13923">
    <property type="entry name" value="zf-C3HC4_2"/>
    <property type="match status" value="1"/>
</dbReference>
<dbReference type="InterPro" id="IPR001841">
    <property type="entry name" value="Znf_RING"/>
</dbReference>
<dbReference type="OrthoDB" id="527344at2759"/>
<comment type="pathway">
    <text evidence="2 9">Protein modification; protein ubiquitination.</text>
</comment>
<reference evidence="12 13" key="1">
    <citation type="submission" date="2019-09" db="EMBL/GenBank/DDBJ databases">
        <title>Bird 10,000 Genomes (B10K) Project - Family phase.</title>
        <authorList>
            <person name="Zhang G."/>
        </authorList>
    </citation>
    <scope>NUCLEOTIDE SEQUENCE [LARGE SCALE GENOMIC DNA]</scope>
    <source>
        <strain evidence="12">B10K-DU-027-49</strain>
        <tissue evidence="12">Muscle</tissue>
    </source>
</reference>
<evidence type="ECO:0000259" key="11">
    <source>
        <dbReference type="PROSITE" id="PS50089"/>
    </source>
</evidence>
<dbReference type="PROSITE" id="PS50089">
    <property type="entry name" value="ZF_RING_2"/>
    <property type="match status" value="1"/>
</dbReference>
<gene>
    <name evidence="12" type="primary">Dtx3l_0</name>
    <name evidence="12" type="ORF">PTEBUR_R07664</name>
</gene>
<feature type="compositionally biased region" description="Polar residues" evidence="10">
    <location>
        <begin position="520"/>
        <end position="540"/>
    </location>
</feature>
<evidence type="ECO:0000256" key="5">
    <source>
        <dbReference type="ARBA" id="ARBA00022723"/>
    </source>
</evidence>
<dbReference type="PANTHER" id="PTHR12622">
    <property type="entry name" value="DELTEX-RELATED"/>
    <property type="match status" value="1"/>
</dbReference>
<dbReference type="AlphaFoldDB" id="A0A7K5YBQ3"/>
<feature type="non-terminal residue" evidence="12">
    <location>
        <position position="1"/>
    </location>
</feature>
<comment type="similarity">
    <text evidence="3 9">Belongs to the Deltex family.</text>
</comment>
<evidence type="ECO:0000256" key="10">
    <source>
        <dbReference type="SAM" id="MobiDB-lite"/>
    </source>
</evidence>
<dbReference type="CDD" id="cd09633">
    <property type="entry name" value="Deltex_C"/>
    <property type="match status" value="1"/>
</dbReference>
<dbReference type="EC" id="2.3.2.27" evidence="9"/>
<comment type="catalytic activity">
    <reaction evidence="1 9">
        <text>S-ubiquitinyl-[E2 ubiquitin-conjugating enzyme]-L-cysteine + [acceptor protein]-L-lysine = [E2 ubiquitin-conjugating enzyme]-L-cysteine + N(6)-ubiquitinyl-[acceptor protein]-L-lysine.</text>
        <dbReference type="EC" id="2.3.2.27"/>
    </reaction>
</comment>
<dbReference type="InterPro" id="IPR048418">
    <property type="entry name" value="DTX3L_a/b_dom"/>
</dbReference>
<keyword evidence="6 8" id="KW-0863">Zinc-finger</keyword>
<dbReference type="Pfam" id="PF18102">
    <property type="entry name" value="DTC"/>
    <property type="match status" value="1"/>
</dbReference>
<keyword evidence="9" id="KW-0963">Cytoplasm</keyword>
<evidence type="ECO:0000256" key="3">
    <source>
        <dbReference type="ARBA" id="ARBA00009413"/>
    </source>
</evidence>
<evidence type="ECO:0000256" key="4">
    <source>
        <dbReference type="ARBA" id="ARBA00022679"/>
    </source>
</evidence>
<dbReference type="InterPro" id="IPR048409">
    <property type="entry name" value="DTX3L_KH-like"/>
</dbReference>
<feature type="non-terminal residue" evidence="12">
    <location>
        <position position="750"/>
    </location>
</feature>
<dbReference type="GO" id="GO:0007219">
    <property type="term" value="P:Notch signaling pathway"/>
    <property type="evidence" value="ECO:0007669"/>
    <property type="project" value="InterPro"/>
</dbReference>
<sequence length="750" mass="84000">RAAAGTMAAAPLLVRLCPAPDAGEKLMLKLQSYFQSGKRSGGGECEVRAGPEPGTYWVRFQEERDKKSVESRTDHSLEIGDRHLKIVIQAGEGERSGSPLAEQGSPGHSLPDSPSPPQQGLEGQRAAQGHGDLAREVITRKIFLTVSATLNTGMFTEQQREKITVICPNLKREGNPDIDGSEKLTGDFTDIEKAYHYFKDILAGNDPKHDFSHSESKNGLEDENGLNTEEMDELTVLTGLYEYFSHTRKEHIKVLRENFGVCIRSKDHYNGSTSVCFTSDKSSASIQKAKDFFIRTFQKSVEDLKQEKIPLTSSYTLNETIMKLNARFSNLLAKEEGSQLLLRGPASEISAAKNFLTEESENSQAEKNMKISSELYKYRNGIKVDASVFKLLETILNKEIEDIKEKFDTVIEKKDSSCGHKMVIIFRPKFKTADRSSHATESFINAFQSASAMLREKVITWKLSEDQKKRLNMLLNGKQLEDLHVKLQKKEDKFILSGLPNQLYAAEKYIMNLLNTEDSTQTKNRTPLSSDLSYQESTGASPKKYSGRQKNNLYSEGQPQAKTEEEDKDVCPICMETISNKEILRKCNHAFCKSCIDQAMTYRQTCPVCNTVYGVMKGDQPEGTMSTRVMAFSLPGYPGCDTIEITYDMHSGIQTRNHPNPGKPYSGTSRTAYLPDNKEGREILQLLRRAFNQKLIFTVGHSHTTGAHGVITWNDIHHKTSISGGPTGFGYPDANYLQRVRSELKARGIE</sequence>
<dbReference type="UniPathway" id="UPA00143"/>
<dbReference type="InterPro" id="IPR017907">
    <property type="entry name" value="Znf_RING_CS"/>
</dbReference>
<organism evidence="12 13">
    <name type="scientific">Pterocles burchelli</name>
    <dbReference type="NCBI Taxonomy" id="2585816"/>
    <lineage>
        <taxon>Eukaryota</taxon>
        <taxon>Metazoa</taxon>
        <taxon>Chordata</taxon>
        <taxon>Craniata</taxon>
        <taxon>Vertebrata</taxon>
        <taxon>Euteleostomi</taxon>
        <taxon>Archelosauria</taxon>
        <taxon>Archosauria</taxon>
        <taxon>Dinosauria</taxon>
        <taxon>Saurischia</taxon>
        <taxon>Theropoda</taxon>
        <taxon>Coelurosauria</taxon>
        <taxon>Aves</taxon>
        <taxon>Neognathae</taxon>
        <taxon>Neoaves</taxon>
        <taxon>Columbimorphae</taxon>
        <taxon>Pterocliformes</taxon>
        <taxon>Pteroclidae</taxon>
        <taxon>Pterocles</taxon>
    </lineage>
</organism>
<evidence type="ECO:0000313" key="12">
    <source>
        <dbReference type="EMBL" id="NWU62752.1"/>
    </source>
</evidence>
<dbReference type="GO" id="GO:0016874">
    <property type="term" value="F:ligase activity"/>
    <property type="evidence" value="ECO:0007669"/>
    <property type="project" value="UniProtKB-KW"/>
</dbReference>
<evidence type="ECO:0000256" key="7">
    <source>
        <dbReference type="ARBA" id="ARBA00022833"/>
    </source>
</evidence>
<dbReference type="EMBL" id="VYZE01000072">
    <property type="protein sequence ID" value="NWU62752.1"/>
    <property type="molecule type" value="Genomic_DNA"/>
</dbReference>
<evidence type="ECO:0000256" key="8">
    <source>
        <dbReference type="PROSITE-ProRule" id="PRU00175"/>
    </source>
</evidence>
<dbReference type="InterPro" id="IPR013083">
    <property type="entry name" value="Znf_RING/FYVE/PHD"/>
</dbReference>
<evidence type="ECO:0000256" key="1">
    <source>
        <dbReference type="ARBA" id="ARBA00000900"/>
    </source>
</evidence>
<dbReference type="SMART" id="SM00184">
    <property type="entry name" value="RING"/>
    <property type="match status" value="1"/>
</dbReference>
<comment type="subcellular location">
    <subcellularLocation>
        <location evidence="9">Cytoplasm</location>
    </subcellularLocation>
</comment>
<feature type="compositionally biased region" description="Polar residues" evidence="10">
    <location>
        <begin position="548"/>
        <end position="561"/>
    </location>
</feature>
<keyword evidence="5 9" id="KW-0479">Metal-binding</keyword>
<dbReference type="Gene3D" id="3.30.40.10">
    <property type="entry name" value="Zinc/RING finger domain, C3HC4 (zinc finger)"/>
    <property type="match status" value="1"/>
</dbReference>
<dbReference type="Pfam" id="PF21718">
    <property type="entry name" value="KH_DTX3L"/>
    <property type="match status" value="2"/>
</dbReference>
<dbReference type="InterPro" id="IPR039399">
    <property type="entry name" value="Deltex_C_sf"/>
</dbReference>
<comment type="caution">
    <text evidence="12">The sequence shown here is derived from an EMBL/GenBank/DDBJ whole genome shotgun (WGS) entry which is preliminary data.</text>
</comment>
<dbReference type="GO" id="GO:0016567">
    <property type="term" value="P:protein ubiquitination"/>
    <property type="evidence" value="ECO:0007669"/>
    <property type="project" value="UniProtKB-UniRule"/>
</dbReference>
<feature type="region of interest" description="Disordered" evidence="10">
    <location>
        <begin position="520"/>
        <end position="566"/>
    </location>
</feature>
<dbReference type="Pfam" id="PF23222">
    <property type="entry name" value="RRM_PARP14_1"/>
    <property type="match status" value="1"/>
</dbReference>
<dbReference type="InterPro" id="IPR039396">
    <property type="entry name" value="Deltex_C"/>
</dbReference>
<evidence type="ECO:0000313" key="13">
    <source>
        <dbReference type="Proteomes" id="UP000522270"/>
    </source>
</evidence>
<evidence type="ECO:0000256" key="9">
    <source>
        <dbReference type="RuleBase" id="RU367105"/>
    </source>
</evidence>
<protein>
    <recommendedName>
        <fullName evidence="9">E3 ubiquitin-protein ligase</fullName>
        <ecNumber evidence="9">2.3.2.27</ecNumber>
    </recommendedName>
</protein>
<dbReference type="GO" id="GO:0005737">
    <property type="term" value="C:cytoplasm"/>
    <property type="evidence" value="ECO:0007669"/>
    <property type="project" value="UniProtKB-SubCell"/>
</dbReference>
<dbReference type="InterPro" id="IPR039398">
    <property type="entry name" value="Deltex_fam"/>
</dbReference>
<keyword evidence="12" id="KW-0436">Ligase</keyword>
<dbReference type="GO" id="GO:0008270">
    <property type="term" value="F:zinc ion binding"/>
    <property type="evidence" value="ECO:0007669"/>
    <property type="project" value="UniProtKB-KW"/>
</dbReference>